<protein>
    <submittedName>
        <fullName evidence="1">Uncharacterized protein</fullName>
    </submittedName>
</protein>
<comment type="caution">
    <text evidence="1">The sequence shown here is derived from an EMBL/GenBank/DDBJ whole genome shotgun (WGS) entry which is preliminary data.</text>
</comment>
<dbReference type="InterPro" id="IPR036770">
    <property type="entry name" value="Ankyrin_rpt-contain_sf"/>
</dbReference>
<organism evidence="1 2">
    <name type="scientific">Effrenium voratum</name>
    <dbReference type="NCBI Taxonomy" id="2562239"/>
    <lineage>
        <taxon>Eukaryota</taxon>
        <taxon>Sar</taxon>
        <taxon>Alveolata</taxon>
        <taxon>Dinophyceae</taxon>
        <taxon>Suessiales</taxon>
        <taxon>Symbiodiniaceae</taxon>
        <taxon>Effrenium</taxon>
    </lineage>
</organism>
<dbReference type="Gene3D" id="1.25.40.20">
    <property type="entry name" value="Ankyrin repeat-containing domain"/>
    <property type="match status" value="1"/>
</dbReference>
<dbReference type="SUPFAM" id="SSF48403">
    <property type="entry name" value="Ankyrin repeat"/>
    <property type="match status" value="1"/>
</dbReference>
<dbReference type="EMBL" id="CAUJNA010000598">
    <property type="protein sequence ID" value="CAJ1379103.1"/>
    <property type="molecule type" value="Genomic_DNA"/>
</dbReference>
<sequence length="781" mass="86801">MYSMRNDSVLKASQPIVEETKPLEGSPVWGCRFRQRHRGDTRLKRGKDKKEQLSLLDLLAAARVADAQEELGEKTHDEVPFLQPARVRAAQEGVRLQEDQHSALAAGFQIMGCSPSATFCSCFSDWSTSATSSKHSAGMFRLMTPSTQTAFCFPMLTIGLVLLGHHLFSASLAGQDHAVRQLLRRRADPFQRDLDGNIPLHWASSSAVAQMLVDACPESAAVRNWRGQMAEVLEEMLAPMEALPNGRSLGSATRSPLLPTQEDLLLAVQEEDVTRLSMLYKRLPRGLEALALRHLLEDERCELQKLETIIYKQVRDFIQDNSKPEPRLAADLAQACTALPYNFAMWVVDQVSGFQISLATSNLPAEKDALAWLLLGLRTGAFPTRLDLVPKGEKDFMKHRQCLTEEDLRAAVAELQASSASSSIRSIAEELVLAVRAATTMQGLKVTCLQAASAWVHCALLWQRYSQAAPEAMATLRRLLEANDIQVQIRIPPLPSLKSTWQKALKLWPSMQHACRMLPGVLVCDILAAEVPLESAASVRATHNHLCSWRWRTHGAELMWTLNNFDSNLGLAPDGLQEGILLSSSAGPVLVNLRLSLLPKLSRPAALFLQNVVSGDLLTESLRPFWVLWLHLEMALRRAEQTQRLAPLKAALARAYKELRNLRFVSFAGGAWLQRLEELSKRVLQMEDQERSCRDVSDALQDRAAVAQSCLNRLSYATSTLDACIMAPLEMEQWPEPVPRPIATNCLLEQYLSQVSPSSPSFKTKIGSLAHCRLQDPQGML</sequence>
<proteinExistence type="predicted"/>
<accession>A0AA36I146</accession>
<dbReference type="Proteomes" id="UP001178507">
    <property type="component" value="Unassembled WGS sequence"/>
</dbReference>
<evidence type="ECO:0000313" key="1">
    <source>
        <dbReference type="EMBL" id="CAJ1379103.1"/>
    </source>
</evidence>
<evidence type="ECO:0000313" key="2">
    <source>
        <dbReference type="Proteomes" id="UP001178507"/>
    </source>
</evidence>
<dbReference type="AlphaFoldDB" id="A0AA36I146"/>
<gene>
    <name evidence="1" type="ORF">EVOR1521_LOCUS7450</name>
</gene>
<name>A0AA36I146_9DINO</name>
<reference evidence="1" key="1">
    <citation type="submission" date="2023-08" db="EMBL/GenBank/DDBJ databases">
        <authorList>
            <person name="Chen Y."/>
            <person name="Shah S."/>
            <person name="Dougan E. K."/>
            <person name="Thang M."/>
            <person name="Chan C."/>
        </authorList>
    </citation>
    <scope>NUCLEOTIDE SEQUENCE</scope>
</reference>
<keyword evidence="2" id="KW-1185">Reference proteome</keyword>